<proteinExistence type="predicted"/>
<evidence type="ECO:0000313" key="3">
    <source>
        <dbReference type="EMBL" id="RAY11273.1"/>
    </source>
</evidence>
<gene>
    <name evidence="3" type="ORF">DPM19_31475</name>
</gene>
<feature type="compositionally biased region" description="Polar residues" evidence="1">
    <location>
        <begin position="138"/>
        <end position="154"/>
    </location>
</feature>
<name>A0A365GZA4_9ACTN</name>
<feature type="signal peptide" evidence="2">
    <location>
        <begin position="1"/>
        <end position="26"/>
    </location>
</feature>
<evidence type="ECO:0000256" key="2">
    <source>
        <dbReference type="SAM" id="SignalP"/>
    </source>
</evidence>
<dbReference type="EMBL" id="QLYX01000020">
    <property type="protein sequence ID" value="RAY11273.1"/>
    <property type="molecule type" value="Genomic_DNA"/>
</dbReference>
<sequence>MLKTALVGGLALAGWMLAGAAGTAWADESGSVEEVAGTALRTLGPIADRPLEQAGAVLDRTAADMRGGRIDPVERVADTGRAVLGRPSAVLTGAAKEIAPAPRQTRPGISPPAAVGGQAAERNDRPVPAPRTAPSEAESAQVTATAPTTGVSRSAQREDAEAGDHRAERRAPVLPISAPEVPAGQDDGDGAYVHGGPGPLLDGPASGVPAPTPPPALGLVATRYSYRDGLRTPADPTVTPD</sequence>
<reference evidence="3 4" key="1">
    <citation type="submission" date="2018-06" db="EMBL/GenBank/DDBJ databases">
        <title>Actinomadura craniellae sp. nov. isolated from marine sponge Craniella sp.</title>
        <authorList>
            <person name="Li L."/>
            <person name="Xu Q.H."/>
            <person name="Lin H.W."/>
            <person name="Lu Y.H."/>
        </authorList>
    </citation>
    <scope>NUCLEOTIDE SEQUENCE [LARGE SCALE GENOMIC DNA]</scope>
    <source>
        <strain evidence="3 4">LHW63021</strain>
    </source>
</reference>
<dbReference type="Proteomes" id="UP000251891">
    <property type="component" value="Unassembled WGS sequence"/>
</dbReference>
<feature type="region of interest" description="Disordered" evidence="1">
    <location>
        <begin position="97"/>
        <end position="216"/>
    </location>
</feature>
<evidence type="ECO:0000256" key="1">
    <source>
        <dbReference type="SAM" id="MobiDB-lite"/>
    </source>
</evidence>
<protein>
    <submittedName>
        <fullName evidence="3">Uncharacterized protein</fullName>
    </submittedName>
</protein>
<dbReference type="AlphaFoldDB" id="A0A365GZA4"/>
<feature type="compositionally biased region" description="Basic and acidic residues" evidence="1">
    <location>
        <begin position="155"/>
        <end position="171"/>
    </location>
</feature>
<comment type="caution">
    <text evidence="3">The sequence shown here is derived from an EMBL/GenBank/DDBJ whole genome shotgun (WGS) entry which is preliminary data.</text>
</comment>
<keyword evidence="4" id="KW-1185">Reference proteome</keyword>
<feature type="chain" id="PRO_5016867024" evidence="2">
    <location>
        <begin position="27"/>
        <end position="241"/>
    </location>
</feature>
<accession>A0A365GZA4</accession>
<evidence type="ECO:0000313" key="4">
    <source>
        <dbReference type="Proteomes" id="UP000251891"/>
    </source>
</evidence>
<organism evidence="3 4">
    <name type="scientific">Actinomadura craniellae</name>
    <dbReference type="NCBI Taxonomy" id="2231787"/>
    <lineage>
        <taxon>Bacteria</taxon>
        <taxon>Bacillati</taxon>
        <taxon>Actinomycetota</taxon>
        <taxon>Actinomycetes</taxon>
        <taxon>Streptosporangiales</taxon>
        <taxon>Thermomonosporaceae</taxon>
        <taxon>Actinomadura</taxon>
    </lineage>
</organism>
<keyword evidence="2" id="KW-0732">Signal</keyword>